<gene>
    <name evidence="2" type="ORF">CB5_LOCUS24656</name>
</gene>
<feature type="chain" id="PRO_5027593630" evidence="1">
    <location>
        <begin position="18"/>
        <end position="149"/>
    </location>
</feature>
<proteinExistence type="predicted"/>
<accession>A0A6V7QF40</accession>
<sequence>MLVFYCSLAIGLKAVFAKRPLTYSLNETSTNNSISSIYKGLERGTTNTSSATFLIASSTMAILRRSVFGQTLSLDGGSYWVRSSDSLGPLSEASGGWRRWNICAHAHLDHWLRPKNIDGHLQMYDHGRRRIDSLLQSETAASDTGPANH</sequence>
<reference evidence="2" key="1">
    <citation type="submission" date="2020-07" db="EMBL/GenBank/DDBJ databases">
        <authorList>
            <person name="Lin J."/>
        </authorList>
    </citation>
    <scope>NUCLEOTIDE SEQUENCE</scope>
</reference>
<organism evidence="2">
    <name type="scientific">Ananas comosus var. bracteatus</name>
    <name type="common">red pineapple</name>
    <dbReference type="NCBI Taxonomy" id="296719"/>
    <lineage>
        <taxon>Eukaryota</taxon>
        <taxon>Viridiplantae</taxon>
        <taxon>Streptophyta</taxon>
        <taxon>Embryophyta</taxon>
        <taxon>Tracheophyta</taxon>
        <taxon>Spermatophyta</taxon>
        <taxon>Magnoliopsida</taxon>
        <taxon>Liliopsida</taxon>
        <taxon>Poales</taxon>
        <taxon>Bromeliaceae</taxon>
        <taxon>Bromelioideae</taxon>
        <taxon>Ananas</taxon>
    </lineage>
</organism>
<name>A0A6V7QF40_ANACO</name>
<dbReference type="EMBL" id="LR862135">
    <property type="protein sequence ID" value="CAD1841445.1"/>
    <property type="molecule type" value="Genomic_DNA"/>
</dbReference>
<protein>
    <submittedName>
        <fullName evidence="2">Uncharacterized protein</fullName>
    </submittedName>
</protein>
<evidence type="ECO:0000313" key="2">
    <source>
        <dbReference type="EMBL" id="CAD1841445.1"/>
    </source>
</evidence>
<dbReference type="AlphaFoldDB" id="A0A6V7QF40"/>
<feature type="signal peptide" evidence="1">
    <location>
        <begin position="1"/>
        <end position="17"/>
    </location>
</feature>
<evidence type="ECO:0000256" key="1">
    <source>
        <dbReference type="SAM" id="SignalP"/>
    </source>
</evidence>
<keyword evidence="1" id="KW-0732">Signal</keyword>